<accession>A0ABR8DXR2</accession>
<name>A0ABR8DXR2_9NOSO</name>
<comment type="caution">
    <text evidence="1">The sequence shown here is derived from an EMBL/GenBank/DDBJ whole genome shotgun (WGS) entry which is preliminary data.</text>
</comment>
<reference evidence="1 2" key="1">
    <citation type="journal article" date="2020" name="ISME J.">
        <title>Comparative genomics reveals insights into cyanobacterial evolution and habitat adaptation.</title>
        <authorList>
            <person name="Chen M.Y."/>
            <person name="Teng W.K."/>
            <person name="Zhao L."/>
            <person name="Hu C.X."/>
            <person name="Zhou Y.K."/>
            <person name="Han B.P."/>
            <person name="Song L.R."/>
            <person name="Shu W.S."/>
        </authorList>
    </citation>
    <scope>NUCLEOTIDE SEQUENCE [LARGE SCALE GENOMIC DNA]</scope>
    <source>
        <strain evidence="1 2">FACHB-838</strain>
    </source>
</reference>
<sequence length="54" mass="6386">MPSKKPQVSIRLDDDEFAFLEQWAEREFMNPTQLVKIIVRRTIAEEKAKAQKPK</sequence>
<dbReference type="RefSeq" id="WP_190943774.1">
    <property type="nucleotide sequence ID" value="NZ_JACJSI010000084.1"/>
</dbReference>
<organism evidence="1 2">
    <name type="scientific">Nostoc flagelliforme FACHB-838</name>
    <dbReference type="NCBI Taxonomy" id="2692904"/>
    <lineage>
        <taxon>Bacteria</taxon>
        <taxon>Bacillati</taxon>
        <taxon>Cyanobacteriota</taxon>
        <taxon>Cyanophyceae</taxon>
        <taxon>Nostocales</taxon>
        <taxon>Nostocaceae</taxon>
        <taxon>Nostoc</taxon>
    </lineage>
</organism>
<evidence type="ECO:0008006" key="3">
    <source>
        <dbReference type="Google" id="ProtNLM"/>
    </source>
</evidence>
<gene>
    <name evidence="1" type="ORF">H6G97_27900</name>
</gene>
<dbReference type="SUPFAM" id="SSF47598">
    <property type="entry name" value="Ribbon-helix-helix"/>
    <property type="match status" value="1"/>
</dbReference>
<protein>
    <recommendedName>
        <fullName evidence="3">CopG-like ribbon-helix-helix domain-containing protein</fullName>
    </recommendedName>
</protein>
<evidence type="ECO:0000313" key="2">
    <source>
        <dbReference type="Proteomes" id="UP000623440"/>
    </source>
</evidence>
<proteinExistence type="predicted"/>
<keyword evidence="2" id="KW-1185">Reference proteome</keyword>
<dbReference type="EMBL" id="JACJSI010000084">
    <property type="protein sequence ID" value="MBD2533189.1"/>
    <property type="molecule type" value="Genomic_DNA"/>
</dbReference>
<dbReference type="Proteomes" id="UP000623440">
    <property type="component" value="Unassembled WGS sequence"/>
</dbReference>
<evidence type="ECO:0000313" key="1">
    <source>
        <dbReference type="EMBL" id="MBD2533189.1"/>
    </source>
</evidence>
<dbReference type="InterPro" id="IPR010985">
    <property type="entry name" value="Ribbon_hlx_hlx"/>
</dbReference>